<dbReference type="PROSITE" id="PS00141">
    <property type="entry name" value="ASP_PROTEASE"/>
    <property type="match status" value="2"/>
</dbReference>
<accession>A0AAE9JJ97</accession>
<keyword evidence="3" id="KW-0964">Secreted</keyword>
<dbReference type="InterPro" id="IPR033121">
    <property type="entry name" value="PEPTIDASE_A1"/>
</dbReference>
<dbReference type="AlphaFoldDB" id="A0AAE9JJ97"/>
<evidence type="ECO:0000256" key="1">
    <source>
        <dbReference type="ARBA" id="ARBA00004613"/>
    </source>
</evidence>
<feature type="disulfide bond" evidence="11">
    <location>
        <begin position="102"/>
        <end position="106"/>
    </location>
</feature>
<sequence>MKTLILLAVLGLASAAVHQHKLSWRPSKKIQMIRNGEYAAYLEYQRNLRATSPEVLSNLPQNVNDFGDFEYLGNITIGTPDQSFIVVLDTGSSNLWVPGPTCKTNCKTKSKFDSTQSSTFVKNGQSWTIQYGSGDAAGILGTDTVRFGAKGESQLTVPSTTFGIASKISADFKNDATDGILGLAFTSLAVDGVVPPLINAINQGILDQPLFTVWLEHRGAANNVGGGVFTYGAIDTTNCGPLVAYQPLSSATYYQFKAAGFKLGSYSNTKTVDVISDTGTSFLGGPQTVVDGLAKAAGATYDDFNEVYFIDCAAQPGTLDITIGSNTYSIQPVNYIVDAGNGQCLFAAFPFDFGGFGPSWILGDPFIRQFCNIYDIGNKRMGFAPSLQKPSKRMEMLRTGEWATYKKYLDRQRKMSPWQFQSLPQNVNDFADFEYLGNITIGTPDQSFIVVLDTGSANLWIPGPSCKANCDSKHKFDSSKSSTFDKNGQSWTIQYGSGAAAGILGQDTVKIGATGESQLSIPKTTFGIANQISPDFKSDATDGIFGLAFTTLAVDGVVPPLINAIKQGVLDQPLFSVFLEHRGTLTNVGGGVFTYGAVDTTNCGPVIGYQPLSSATYFQFKANRFRLGKYLNAKVVDVISDTGTSFLGGPSVVIDEMAKQAGATYDILGEAYIIDCDATPGCVLTLFPMDFGGFGPTWILGDPFIRQYCNIYDLGNLRMGFAPSLQPAPTTSSKLGS</sequence>
<feature type="domain" description="Peptidase A1" evidence="14">
    <location>
        <begin position="71"/>
        <end position="384"/>
    </location>
</feature>
<evidence type="ECO:0000256" key="12">
    <source>
        <dbReference type="RuleBase" id="RU000454"/>
    </source>
</evidence>
<comment type="similarity">
    <text evidence="2 12">Belongs to the peptidase A1 family.</text>
</comment>
<evidence type="ECO:0000256" key="7">
    <source>
        <dbReference type="ARBA" id="ARBA00022801"/>
    </source>
</evidence>
<dbReference type="GO" id="GO:0004190">
    <property type="term" value="F:aspartic-type endopeptidase activity"/>
    <property type="evidence" value="ECO:0007669"/>
    <property type="project" value="UniProtKB-KW"/>
</dbReference>
<organism evidence="15 16">
    <name type="scientific">Caenorhabditis briggsae</name>
    <dbReference type="NCBI Taxonomy" id="6238"/>
    <lineage>
        <taxon>Eukaryota</taxon>
        <taxon>Metazoa</taxon>
        <taxon>Ecdysozoa</taxon>
        <taxon>Nematoda</taxon>
        <taxon>Chromadorea</taxon>
        <taxon>Rhabditida</taxon>
        <taxon>Rhabditina</taxon>
        <taxon>Rhabditomorpha</taxon>
        <taxon>Rhabditoidea</taxon>
        <taxon>Rhabditidae</taxon>
        <taxon>Peloderinae</taxon>
        <taxon>Caenorhabditis</taxon>
    </lineage>
</organism>
<dbReference type="GO" id="GO:0005576">
    <property type="term" value="C:extracellular region"/>
    <property type="evidence" value="ECO:0007669"/>
    <property type="project" value="UniProtKB-SubCell"/>
</dbReference>
<comment type="subcellular location">
    <subcellularLocation>
        <location evidence="1">Secreted</location>
    </subcellularLocation>
</comment>
<dbReference type="Pfam" id="PF00026">
    <property type="entry name" value="Asp"/>
    <property type="match status" value="2"/>
</dbReference>
<gene>
    <name evidence="15" type="ORF">L5515_005876</name>
</gene>
<dbReference type="FunFam" id="2.40.70.10:FF:000062">
    <property type="entry name" value="ASpartyl Protease"/>
    <property type="match status" value="2"/>
</dbReference>
<evidence type="ECO:0000313" key="15">
    <source>
        <dbReference type="EMBL" id="UMM31844.1"/>
    </source>
</evidence>
<dbReference type="SUPFAM" id="SSF50630">
    <property type="entry name" value="Acid proteases"/>
    <property type="match status" value="2"/>
</dbReference>
<dbReference type="PANTHER" id="PTHR47966:SF16">
    <property type="entry name" value="ASPARTIC PROTEASE 6"/>
    <property type="match status" value="1"/>
</dbReference>
<feature type="domain" description="Peptidase A1" evidence="14">
    <location>
        <begin position="435"/>
        <end position="737"/>
    </location>
</feature>
<evidence type="ECO:0000256" key="10">
    <source>
        <dbReference type="PIRSR" id="PIRSR601461-1"/>
    </source>
</evidence>
<evidence type="ECO:0000256" key="2">
    <source>
        <dbReference type="ARBA" id="ARBA00007447"/>
    </source>
</evidence>
<dbReference type="FunFam" id="2.40.70.10:FF:000052">
    <property type="entry name" value="ASpartyl Protease"/>
    <property type="match status" value="1"/>
</dbReference>
<keyword evidence="4 12" id="KW-0645">Protease</keyword>
<keyword evidence="7 12" id="KW-0378">Hydrolase</keyword>
<evidence type="ECO:0000256" key="6">
    <source>
        <dbReference type="ARBA" id="ARBA00022750"/>
    </source>
</evidence>
<dbReference type="InterPro" id="IPR021109">
    <property type="entry name" value="Peptidase_aspartic_dom_sf"/>
</dbReference>
<dbReference type="InterPro" id="IPR001461">
    <property type="entry name" value="Aspartic_peptidase_A1"/>
</dbReference>
<protein>
    <recommendedName>
        <fullName evidence="14">Peptidase A1 domain-containing protein</fullName>
    </recommendedName>
</protein>
<evidence type="ECO:0000313" key="16">
    <source>
        <dbReference type="Proteomes" id="UP000829354"/>
    </source>
</evidence>
<keyword evidence="9" id="KW-0325">Glycoprotein</keyword>
<keyword evidence="5 13" id="KW-0732">Signal</keyword>
<feature type="active site" evidence="10">
    <location>
        <position position="277"/>
    </location>
</feature>
<evidence type="ECO:0000256" key="9">
    <source>
        <dbReference type="ARBA" id="ARBA00023180"/>
    </source>
</evidence>
<dbReference type="PANTHER" id="PTHR47966">
    <property type="entry name" value="BETA-SITE APP-CLEAVING ENZYME, ISOFORM A-RELATED"/>
    <property type="match status" value="1"/>
</dbReference>
<dbReference type="CDD" id="cd05471">
    <property type="entry name" value="pepsin_like"/>
    <property type="match status" value="2"/>
</dbReference>
<keyword evidence="16" id="KW-1185">Reference proteome</keyword>
<dbReference type="Proteomes" id="UP000829354">
    <property type="component" value="Chromosome V"/>
</dbReference>
<dbReference type="Gene3D" id="2.40.70.10">
    <property type="entry name" value="Acid Proteases"/>
    <property type="match status" value="5"/>
</dbReference>
<keyword evidence="6 12" id="KW-0064">Aspartyl protease</keyword>
<evidence type="ECO:0000259" key="14">
    <source>
        <dbReference type="PROSITE" id="PS51767"/>
    </source>
</evidence>
<dbReference type="InterPro" id="IPR034164">
    <property type="entry name" value="Pepsin-like_dom"/>
</dbReference>
<proteinExistence type="inferred from homology"/>
<dbReference type="InterPro" id="IPR001969">
    <property type="entry name" value="Aspartic_peptidase_AS"/>
</dbReference>
<evidence type="ECO:0000256" key="3">
    <source>
        <dbReference type="ARBA" id="ARBA00022525"/>
    </source>
</evidence>
<dbReference type="EMBL" id="CP092624">
    <property type="protein sequence ID" value="UMM31844.1"/>
    <property type="molecule type" value="Genomic_DNA"/>
</dbReference>
<dbReference type="GO" id="GO:0006508">
    <property type="term" value="P:proteolysis"/>
    <property type="evidence" value="ECO:0007669"/>
    <property type="project" value="UniProtKB-KW"/>
</dbReference>
<reference evidence="15 16" key="1">
    <citation type="submission" date="2022-04" db="EMBL/GenBank/DDBJ databases">
        <title>Chromosome-level reference genomes for two strains of Caenorhabditis briggsae: an improved platform for comparative genomics.</title>
        <authorList>
            <person name="Stevens L."/>
            <person name="Andersen E."/>
        </authorList>
    </citation>
    <scope>NUCLEOTIDE SEQUENCE [LARGE SCALE GENOMIC DNA]</scope>
    <source>
        <strain evidence="15">VX34</strain>
        <tissue evidence="15">Whole-organism</tissue>
    </source>
</reference>
<keyword evidence="8 11" id="KW-1015">Disulfide bond</keyword>
<evidence type="ECO:0000256" key="11">
    <source>
        <dbReference type="PIRSR" id="PIRSR601461-2"/>
    </source>
</evidence>
<dbReference type="PROSITE" id="PS51767">
    <property type="entry name" value="PEPTIDASE_A1"/>
    <property type="match status" value="2"/>
</dbReference>
<evidence type="ECO:0000256" key="5">
    <source>
        <dbReference type="ARBA" id="ARBA00022729"/>
    </source>
</evidence>
<feature type="chain" id="PRO_5042204133" description="Peptidase A1 domain-containing protein" evidence="13">
    <location>
        <begin position="16"/>
        <end position="737"/>
    </location>
</feature>
<name>A0AAE9JJ97_CAEBR</name>
<feature type="signal peptide" evidence="13">
    <location>
        <begin position="1"/>
        <end position="15"/>
    </location>
</feature>
<evidence type="ECO:0000256" key="13">
    <source>
        <dbReference type="SAM" id="SignalP"/>
    </source>
</evidence>
<feature type="active site" evidence="10">
    <location>
        <position position="89"/>
    </location>
</feature>
<evidence type="ECO:0000256" key="8">
    <source>
        <dbReference type="ARBA" id="ARBA00023157"/>
    </source>
</evidence>
<evidence type="ECO:0000256" key="4">
    <source>
        <dbReference type="ARBA" id="ARBA00022670"/>
    </source>
</evidence>
<dbReference type="PRINTS" id="PR00792">
    <property type="entry name" value="PEPSIN"/>
</dbReference>